<evidence type="ECO:0000256" key="4">
    <source>
        <dbReference type="ARBA" id="ARBA00022801"/>
    </source>
</evidence>
<comment type="subunit">
    <text evidence="13 14">Homodimer, forms a heterotetramer with a Cas2 homodimer.</text>
</comment>
<evidence type="ECO:0000256" key="12">
    <source>
        <dbReference type="ARBA" id="ARBA00033996"/>
    </source>
</evidence>
<dbReference type="InterPro" id="IPR011604">
    <property type="entry name" value="PDDEXK-like_dom_sf"/>
</dbReference>
<dbReference type="InterPro" id="IPR050646">
    <property type="entry name" value="Cas1"/>
</dbReference>
<evidence type="ECO:0000256" key="10">
    <source>
        <dbReference type="ARBA" id="ARBA00023125"/>
    </source>
</evidence>
<dbReference type="OrthoDB" id="1550386at2"/>
<evidence type="ECO:0000256" key="6">
    <source>
        <dbReference type="ARBA" id="ARBA00022842"/>
    </source>
</evidence>
<sequence length="533" mass="58158">MSGDDKLPISLVAHTVFCPRRAWLEAQGEQADSYAMTAGTLAHRRVDQPAESRPEVRRAVSVHSESLGITGRCDVVEVSSDGLSVVEYKSTPVRRKAEITPAQAVQVGLQSMCLEEMGHHVTSGVVHFVNHHKDVPVPLGAEAREACRDWVTETRKVVEADSAPPPLLDDSRCNGCSHATICLPDEQVHNGGELKRRISVADPHGEILHAVTPGARLSMRDRQIRITRQGEQLAAVPLERVQGLVLHGNVDVSGALIREILWRRLTIVWCSGRGRVVGWATGAAAPNGQARMHQQALSEVGCLPVARAIVRAKLINQATLLRRNAAAATAPQEIRELSRVAMRVESLPELFAVEGRAAKAYFSEFPLILKSDSAQDFLDEWPGRHGRGAIDPLNAALNYAYGMLLADCVRAIAACGLDPHGGFLHSPSRNKPALALDLMEEFRAPVADSAVITCINNQTLTADMFSHTLGDVRLTRAGIAALTSAYERRVTTDIKHPTFGYPATWRRTMEIQARLLLGFIDGTRSEYIGMTVR</sequence>
<dbReference type="GO" id="GO:0004527">
    <property type="term" value="F:exonuclease activity"/>
    <property type="evidence" value="ECO:0007669"/>
    <property type="project" value="UniProtKB-KW"/>
</dbReference>
<keyword evidence="7" id="KW-0408">Iron</keyword>
<keyword evidence="5" id="KW-0269">Exonuclease</keyword>
<evidence type="ECO:0000256" key="13">
    <source>
        <dbReference type="ARBA" id="ARBA00038592"/>
    </source>
</evidence>
<evidence type="ECO:0000256" key="1">
    <source>
        <dbReference type="ARBA" id="ARBA00022722"/>
    </source>
</evidence>
<evidence type="ECO:0000313" key="17">
    <source>
        <dbReference type="Proteomes" id="UP000250080"/>
    </source>
</evidence>
<keyword evidence="9 14" id="KW-0051">Antiviral defense</keyword>
<dbReference type="InterPro" id="IPR022765">
    <property type="entry name" value="Dna2/Cas4_DUF83"/>
</dbReference>
<dbReference type="NCBIfam" id="TIGR00372">
    <property type="entry name" value="cas4"/>
    <property type="match status" value="1"/>
</dbReference>
<dbReference type="Pfam" id="PF01930">
    <property type="entry name" value="Cas_Cas4"/>
    <property type="match status" value="1"/>
</dbReference>
<dbReference type="RefSeq" id="WP_013160297.1">
    <property type="nucleotide sequence ID" value="NZ_CCYN01000041.1"/>
</dbReference>
<keyword evidence="10 14" id="KW-0238">DNA-binding</keyword>
<keyword evidence="2 14" id="KW-0479">Metal-binding</keyword>
<evidence type="ECO:0000256" key="3">
    <source>
        <dbReference type="ARBA" id="ARBA00022759"/>
    </source>
</evidence>
<feature type="binding site" evidence="14">
    <location>
        <position position="354"/>
    </location>
    <ligand>
        <name>Mn(2+)</name>
        <dbReference type="ChEBI" id="CHEBI:29035"/>
    </ligand>
</feature>
<dbReference type="GO" id="GO:0051536">
    <property type="term" value="F:iron-sulfur cluster binding"/>
    <property type="evidence" value="ECO:0007669"/>
    <property type="project" value="UniProtKB-KW"/>
</dbReference>
<dbReference type="GO" id="GO:0003677">
    <property type="term" value="F:DNA binding"/>
    <property type="evidence" value="ECO:0007669"/>
    <property type="project" value="UniProtKB-KW"/>
</dbReference>
<dbReference type="Gene3D" id="3.100.10.20">
    <property type="entry name" value="CRISPR-associated endonuclease Cas1, N-terminal domain"/>
    <property type="match status" value="1"/>
</dbReference>
<dbReference type="GO" id="GO:0043571">
    <property type="term" value="P:maintenance of CRISPR repeat elements"/>
    <property type="evidence" value="ECO:0007669"/>
    <property type="project" value="UniProtKB-UniRule"/>
</dbReference>
<evidence type="ECO:0000313" key="16">
    <source>
        <dbReference type="EMBL" id="SCQ81282.1"/>
    </source>
</evidence>
<protein>
    <recommendedName>
        <fullName evidence="14">CRISPR-associated endonuclease Cas1</fullName>
        <ecNumber evidence="14">3.1.-.-</ecNumber>
    </recommendedName>
</protein>
<evidence type="ECO:0000256" key="7">
    <source>
        <dbReference type="ARBA" id="ARBA00023004"/>
    </source>
</evidence>
<dbReference type="Gene3D" id="1.20.120.920">
    <property type="entry name" value="CRISPR-associated endonuclease Cas1, C-terminal domain"/>
    <property type="match status" value="1"/>
</dbReference>
<name>A0A0A8PIC2_9ACTN</name>
<dbReference type="EMBL" id="LT618793">
    <property type="protein sequence ID" value="SCQ81282.1"/>
    <property type="molecule type" value="Genomic_DNA"/>
</dbReference>
<evidence type="ECO:0000256" key="8">
    <source>
        <dbReference type="ARBA" id="ARBA00023014"/>
    </source>
</evidence>
<evidence type="ECO:0000259" key="15">
    <source>
        <dbReference type="Pfam" id="PF01930"/>
    </source>
</evidence>
<reference evidence="16 17" key="1">
    <citation type="submission" date="2016-09" db="EMBL/GenBank/DDBJ databases">
        <authorList>
            <person name="Laine KS P."/>
        </authorList>
    </citation>
    <scope>NUCLEOTIDE SEQUENCE [LARGE SCALE GENOMIC DNA]</scope>
    <source>
        <strain evidence="16">PFRJS-23</strain>
    </source>
</reference>
<proteinExistence type="inferred from homology"/>
<dbReference type="GO" id="GO:0051607">
    <property type="term" value="P:defense response to virus"/>
    <property type="evidence" value="ECO:0007669"/>
    <property type="project" value="UniProtKB-UniRule"/>
</dbReference>
<dbReference type="PANTHER" id="PTHR34353">
    <property type="entry name" value="CRISPR-ASSOCIATED ENDONUCLEASE CAS1 1"/>
    <property type="match status" value="1"/>
</dbReference>
<evidence type="ECO:0000256" key="9">
    <source>
        <dbReference type="ARBA" id="ARBA00023118"/>
    </source>
</evidence>
<evidence type="ECO:0000256" key="5">
    <source>
        <dbReference type="ARBA" id="ARBA00022839"/>
    </source>
</evidence>
<gene>
    <name evidence="14" type="primary">cas1</name>
    <name evidence="16" type="ORF">PFR_JS23_1893</name>
</gene>
<feature type="binding site" evidence="14">
    <location>
        <position position="425"/>
    </location>
    <ligand>
        <name>Mn(2+)</name>
        <dbReference type="ChEBI" id="CHEBI:29035"/>
    </ligand>
</feature>
<keyword evidence="3 14" id="KW-0255">Endonuclease</keyword>
<dbReference type="InterPro" id="IPR042206">
    <property type="entry name" value="CRISPR-assoc_Cas1_C"/>
</dbReference>
<dbReference type="NCBIfam" id="TIGR00287">
    <property type="entry name" value="cas1"/>
    <property type="match status" value="1"/>
</dbReference>
<keyword evidence="1 14" id="KW-0540">Nuclease</keyword>
<evidence type="ECO:0000256" key="2">
    <source>
        <dbReference type="ARBA" id="ARBA00022723"/>
    </source>
</evidence>
<dbReference type="HAMAP" id="MF_01470">
    <property type="entry name" value="Cas1"/>
    <property type="match status" value="1"/>
</dbReference>
<dbReference type="PANTHER" id="PTHR34353:SF2">
    <property type="entry name" value="CRISPR-ASSOCIATED ENDONUCLEASE CAS1 1"/>
    <property type="match status" value="1"/>
</dbReference>
<dbReference type="AlphaFoldDB" id="A0A0A8PIC2"/>
<organism evidence="16 17">
    <name type="scientific">Propionibacterium freudenreichii</name>
    <dbReference type="NCBI Taxonomy" id="1744"/>
    <lineage>
        <taxon>Bacteria</taxon>
        <taxon>Bacillati</taxon>
        <taxon>Actinomycetota</taxon>
        <taxon>Actinomycetes</taxon>
        <taxon>Propionibacteriales</taxon>
        <taxon>Propionibacteriaceae</taxon>
        <taxon>Propionibacterium</taxon>
    </lineage>
</organism>
<keyword evidence="6 14" id="KW-0460">Magnesium</keyword>
<keyword evidence="8" id="KW-0411">Iron-sulfur</keyword>
<dbReference type="Gene3D" id="3.90.320.10">
    <property type="match status" value="1"/>
</dbReference>
<accession>A0A0A8PIC2</accession>
<dbReference type="InterPro" id="IPR042211">
    <property type="entry name" value="CRISPR-assoc_Cas1_N"/>
</dbReference>
<dbReference type="Proteomes" id="UP000250080">
    <property type="component" value="Chromosome I"/>
</dbReference>
<dbReference type="OMA" id="FAYCPRL"/>
<dbReference type="EC" id="3.1.-.-" evidence="14"/>
<comment type="cofactor">
    <cofactor evidence="14">
        <name>Mg(2+)</name>
        <dbReference type="ChEBI" id="CHEBI:18420"/>
    </cofactor>
    <cofactor evidence="14">
        <name>Mn(2+)</name>
        <dbReference type="ChEBI" id="CHEBI:29035"/>
    </cofactor>
</comment>
<comment type="catalytic activity">
    <reaction evidence="12">
        <text>exonucleolytic cleavage in the 5'- to 3'-direction to yield nucleoside 3'-phosphates.</text>
        <dbReference type="EC" id="3.1.12.1"/>
    </reaction>
</comment>
<evidence type="ECO:0000256" key="11">
    <source>
        <dbReference type="ARBA" id="ARBA00023211"/>
    </source>
</evidence>
<keyword evidence="4 14" id="KW-0378">Hydrolase</keyword>
<dbReference type="CDD" id="cd09634">
    <property type="entry name" value="Cas1_I-II-III"/>
    <property type="match status" value="1"/>
</dbReference>
<comment type="function">
    <text evidence="14">CRISPR (clustered regularly interspaced short palindromic repeat), is an adaptive immune system that provides protection against mobile genetic elements (viruses, transposable elements and conjugative plasmids). CRISPR clusters contain spacers, sequences complementary to antecedent mobile elements, and target invading nucleic acids. CRISPR clusters are transcribed and processed into CRISPR RNA (crRNA). Acts as a dsDNA endonuclease. Involved in the integration of spacer DNA into the CRISPR cassette.</text>
</comment>
<feature type="binding site" evidence="14">
    <location>
        <position position="440"/>
    </location>
    <ligand>
        <name>Mn(2+)</name>
        <dbReference type="ChEBI" id="CHEBI:29035"/>
    </ligand>
</feature>
<comment type="similarity">
    <text evidence="14">Belongs to the CRISPR-associated endonuclease Cas1 family.</text>
</comment>
<dbReference type="InterPro" id="IPR013343">
    <property type="entry name" value="CRISPR-assoc_prot_Cas4"/>
</dbReference>
<dbReference type="InterPro" id="IPR002729">
    <property type="entry name" value="CRISPR-assoc_Cas1"/>
</dbReference>
<evidence type="ECO:0000256" key="14">
    <source>
        <dbReference type="HAMAP-Rule" id="MF_01470"/>
    </source>
</evidence>
<dbReference type="GO" id="GO:0046872">
    <property type="term" value="F:metal ion binding"/>
    <property type="evidence" value="ECO:0007669"/>
    <property type="project" value="UniProtKB-UniRule"/>
</dbReference>
<dbReference type="GO" id="GO:0004519">
    <property type="term" value="F:endonuclease activity"/>
    <property type="evidence" value="ECO:0007669"/>
    <property type="project" value="UniProtKB-UniRule"/>
</dbReference>
<keyword evidence="11 14" id="KW-0464">Manganese</keyword>
<dbReference type="Pfam" id="PF01867">
    <property type="entry name" value="Cas_Cas1"/>
    <property type="match status" value="1"/>
</dbReference>
<feature type="domain" description="DUF83" evidence="15">
    <location>
        <begin position="10"/>
        <end position="183"/>
    </location>
</feature>